<sequence>MENLITFTTDGEEQAAWQPIRMCGCANAACDGVPQRAPLSYFARPSLRWQLGAARDSSSPWWCSK</sequence>
<dbReference type="Proteomes" id="UP000000763">
    <property type="component" value="Chromosome 8"/>
</dbReference>
<dbReference type="KEGG" id="dosa:Os08g0287800"/>
<protein>
    <submittedName>
        <fullName evidence="1">Os08g0287800 protein</fullName>
    </submittedName>
</protein>
<proteinExistence type="predicted"/>
<accession>Q0J6P9</accession>
<dbReference type="AlphaFoldDB" id="Q0J6P9"/>
<reference evidence="1 2" key="1">
    <citation type="journal article" date="2005" name="Nature">
        <title>The map-based sequence of the rice genome.</title>
        <authorList>
            <consortium name="International rice genome sequencing project (IRGSP)"/>
            <person name="Matsumoto T."/>
            <person name="Wu J."/>
            <person name="Kanamori H."/>
            <person name="Katayose Y."/>
            <person name="Fujisawa M."/>
            <person name="Namiki N."/>
            <person name="Mizuno H."/>
            <person name="Yamamoto K."/>
            <person name="Antonio B.A."/>
            <person name="Baba T."/>
            <person name="Sakata K."/>
            <person name="Nagamura Y."/>
            <person name="Aoki H."/>
            <person name="Arikawa K."/>
            <person name="Arita K."/>
            <person name="Bito T."/>
            <person name="Chiden Y."/>
            <person name="Fujitsuka N."/>
            <person name="Fukunaka R."/>
            <person name="Hamada M."/>
            <person name="Harada C."/>
            <person name="Hayashi A."/>
            <person name="Hijishita S."/>
            <person name="Honda M."/>
            <person name="Hosokawa S."/>
            <person name="Ichikawa Y."/>
            <person name="Idonuma A."/>
            <person name="Iijima M."/>
            <person name="Ikeda M."/>
            <person name="Ikeno M."/>
            <person name="Ito K."/>
            <person name="Ito S."/>
            <person name="Ito T."/>
            <person name="Ito Y."/>
            <person name="Ito Y."/>
            <person name="Iwabuchi A."/>
            <person name="Kamiya K."/>
            <person name="Karasawa W."/>
            <person name="Kurita K."/>
            <person name="Katagiri S."/>
            <person name="Kikuta A."/>
            <person name="Kobayashi H."/>
            <person name="Kobayashi N."/>
            <person name="Machita K."/>
            <person name="Maehara T."/>
            <person name="Masukawa M."/>
            <person name="Mizubayashi T."/>
            <person name="Mukai Y."/>
            <person name="Nagasaki H."/>
            <person name="Nagata Y."/>
            <person name="Naito S."/>
            <person name="Nakashima M."/>
            <person name="Nakama Y."/>
            <person name="Nakamichi Y."/>
            <person name="Nakamura M."/>
            <person name="Meguro A."/>
            <person name="Negishi M."/>
            <person name="Ohta I."/>
            <person name="Ohta T."/>
            <person name="Okamoto M."/>
            <person name="Ono N."/>
            <person name="Saji S."/>
            <person name="Sakaguchi M."/>
            <person name="Sakai K."/>
            <person name="Shibata M."/>
            <person name="Shimokawa T."/>
            <person name="Song J."/>
            <person name="Takazaki Y."/>
            <person name="Terasawa K."/>
            <person name="Tsugane M."/>
            <person name="Tsuji K."/>
            <person name="Ueda S."/>
            <person name="Waki K."/>
            <person name="Yamagata H."/>
            <person name="Yamamoto M."/>
            <person name="Yamamoto S."/>
            <person name="Yamane H."/>
            <person name="Yoshiki S."/>
            <person name="Yoshihara R."/>
            <person name="Yukawa K."/>
            <person name="Zhong H."/>
            <person name="Yano M."/>
            <person name="Yuan Q."/>
            <person name="Ouyang S."/>
            <person name="Liu J."/>
            <person name="Jones K.M."/>
            <person name="Gansberger K."/>
            <person name="Moffat K."/>
            <person name="Hill J."/>
            <person name="Bera J."/>
            <person name="Fadrosh D."/>
            <person name="Jin S."/>
            <person name="Johri S."/>
            <person name="Kim M."/>
            <person name="Overton L."/>
            <person name="Reardon M."/>
            <person name="Tsitrin T."/>
            <person name="Vuong H."/>
            <person name="Weaver B."/>
            <person name="Ciecko A."/>
            <person name="Tallon L."/>
            <person name="Jackson J."/>
            <person name="Pai G."/>
            <person name="Aken S.V."/>
            <person name="Utterback T."/>
            <person name="Reidmuller S."/>
            <person name="Feldblyum T."/>
            <person name="Hsiao J."/>
            <person name="Zismann V."/>
            <person name="Iobst S."/>
            <person name="de Vazeille A.R."/>
            <person name="Buell C.R."/>
            <person name="Ying K."/>
            <person name="Li Y."/>
            <person name="Lu T."/>
            <person name="Huang Y."/>
            <person name="Zhao Q."/>
            <person name="Feng Q."/>
            <person name="Zhang L."/>
            <person name="Zhu J."/>
            <person name="Weng Q."/>
            <person name="Mu J."/>
            <person name="Lu Y."/>
            <person name="Fan D."/>
            <person name="Liu Y."/>
            <person name="Guan J."/>
            <person name="Zhang Y."/>
            <person name="Yu S."/>
            <person name="Liu X."/>
            <person name="Zhang Y."/>
            <person name="Hong G."/>
            <person name="Han B."/>
            <person name="Choisne N."/>
            <person name="Demange N."/>
            <person name="Orjeda G."/>
            <person name="Samain S."/>
            <person name="Cattolico L."/>
            <person name="Pelletier E."/>
            <person name="Couloux A."/>
            <person name="Segurens B."/>
            <person name="Wincker P."/>
            <person name="D'Hont A."/>
            <person name="Scarpelli C."/>
            <person name="Weissenbach J."/>
            <person name="Salanoubat M."/>
            <person name="Quetier F."/>
            <person name="Yu Y."/>
            <person name="Kim H.R."/>
            <person name="Rambo T."/>
            <person name="Currie J."/>
            <person name="Collura K."/>
            <person name="Luo M."/>
            <person name="Yang T."/>
            <person name="Ammiraju J.S.S."/>
            <person name="Engler F."/>
            <person name="Soderlund C."/>
            <person name="Wing R.A."/>
            <person name="Palmer L.E."/>
            <person name="de la Bastide M."/>
            <person name="Spiegel L."/>
            <person name="Nascimento L."/>
            <person name="Zutavern T."/>
            <person name="O'Shaughnessy A."/>
            <person name="Dike S."/>
            <person name="Dedhia N."/>
            <person name="Preston R."/>
            <person name="Balija V."/>
            <person name="McCombie W.R."/>
            <person name="Chow T."/>
            <person name="Chen H."/>
            <person name="Chung M."/>
            <person name="Chen C."/>
            <person name="Shaw J."/>
            <person name="Wu H."/>
            <person name="Hsiao K."/>
            <person name="Chao Y."/>
            <person name="Chu M."/>
            <person name="Cheng C."/>
            <person name="Hour A."/>
            <person name="Lee P."/>
            <person name="Lin S."/>
            <person name="Lin Y."/>
            <person name="Liou J."/>
            <person name="Liu S."/>
            <person name="Hsing Y."/>
            <person name="Raghuvanshi S."/>
            <person name="Mohanty A."/>
            <person name="Bharti A.K."/>
            <person name="Gaur A."/>
            <person name="Gupta V."/>
            <person name="Kumar D."/>
            <person name="Ravi V."/>
            <person name="Vij S."/>
            <person name="Kapur A."/>
            <person name="Khurana P."/>
            <person name="Khurana P."/>
            <person name="Khurana J.P."/>
            <person name="Tyagi A.K."/>
            <person name="Gaikwad K."/>
            <person name="Singh A."/>
            <person name="Dalal V."/>
            <person name="Srivastava S."/>
            <person name="Dixit A."/>
            <person name="Pal A.K."/>
            <person name="Ghazi I.A."/>
            <person name="Yadav M."/>
            <person name="Pandit A."/>
            <person name="Bhargava A."/>
            <person name="Sureshbabu K."/>
            <person name="Batra K."/>
            <person name="Sharma T.R."/>
            <person name="Mohapatra T."/>
            <person name="Singh N.K."/>
            <person name="Messing J."/>
            <person name="Nelson A.B."/>
            <person name="Fuks G."/>
            <person name="Kavchok S."/>
            <person name="Keizer G."/>
            <person name="Linton E."/>
            <person name="Llaca V."/>
            <person name="Song R."/>
            <person name="Tanyolac B."/>
            <person name="Young S."/>
            <person name="Ho-Il K."/>
            <person name="Hahn J.H."/>
            <person name="Sangsakoo G."/>
            <person name="Vanavichit A."/>
            <person name="de Mattos Luiz.A.T."/>
            <person name="Zimmer P.D."/>
            <person name="Malone G."/>
            <person name="Dellagostin O."/>
            <person name="de Oliveira A.C."/>
            <person name="Bevan M."/>
            <person name="Bancroft I."/>
            <person name="Minx P."/>
            <person name="Cordum H."/>
            <person name="Wilson R."/>
            <person name="Cheng Z."/>
            <person name="Jin W."/>
            <person name="Jiang J."/>
            <person name="Leong S.A."/>
            <person name="Iwama H."/>
            <person name="Gojobori T."/>
            <person name="Itoh T."/>
            <person name="Niimura Y."/>
            <person name="Fujii Y."/>
            <person name="Habara T."/>
            <person name="Sakai H."/>
            <person name="Sato Y."/>
            <person name="Wilson G."/>
            <person name="Kumar K."/>
            <person name="McCouch S."/>
            <person name="Juretic N."/>
            <person name="Hoen D."/>
            <person name="Wright S."/>
            <person name="Bruskiewich R."/>
            <person name="Bureau T."/>
            <person name="Miyao A."/>
            <person name="Hirochika H."/>
            <person name="Nishikawa T."/>
            <person name="Kadowaki K."/>
            <person name="Sugiura M."/>
            <person name="Burr B."/>
            <person name="Sasaki T."/>
        </authorList>
    </citation>
    <scope>NUCLEOTIDE SEQUENCE [LARGE SCALE GENOMIC DNA]</scope>
    <source>
        <strain evidence="2">cv. Nipponbare</strain>
    </source>
</reference>
<name>Q0J6P9_ORYSJ</name>
<dbReference type="EMBL" id="AP008214">
    <property type="protein sequence ID" value="BAF23366.1"/>
    <property type="molecule type" value="Genomic_DNA"/>
</dbReference>
<evidence type="ECO:0000313" key="1">
    <source>
        <dbReference type="EMBL" id="BAF23366.1"/>
    </source>
</evidence>
<dbReference type="HOGENOM" id="CLU_2926812_0_0_1"/>
<evidence type="ECO:0000313" key="2">
    <source>
        <dbReference type="Proteomes" id="UP000000763"/>
    </source>
</evidence>
<reference evidence="2" key="2">
    <citation type="journal article" date="2008" name="Nucleic Acids Res.">
        <title>The rice annotation project database (RAP-DB): 2008 update.</title>
        <authorList>
            <consortium name="The rice annotation project (RAP)"/>
        </authorList>
    </citation>
    <scope>GENOME REANNOTATION</scope>
    <source>
        <strain evidence="2">cv. Nipponbare</strain>
    </source>
</reference>
<gene>
    <name evidence="1" type="ordered locus">Os08g0287800</name>
</gene>
<organism evidence="1 2">
    <name type="scientific">Oryza sativa subsp. japonica</name>
    <name type="common">Rice</name>
    <dbReference type="NCBI Taxonomy" id="39947"/>
    <lineage>
        <taxon>Eukaryota</taxon>
        <taxon>Viridiplantae</taxon>
        <taxon>Streptophyta</taxon>
        <taxon>Embryophyta</taxon>
        <taxon>Tracheophyta</taxon>
        <taxon>Spermatophyta</taxon>
        <taxon>Magnoliopsida</taxon>
        <taxon>Liliopsida</taxon>
        <taxon>Poales</taxon>
        <taxon>Poaceae</taxon>
        <taxon>BOP clade</taxon>
        <taxon>Oryzoideae</taxon>
        <taxon>Oryzeae</taxon>
        <taxon>Oryzinae</taxon>
        <taxon>Oryza</taxon>
        <taxon>Oryza sativa</taxon>
    </lineage>
</organism>